<accession>V2RJF3</accession>
<keyword evidence="2" id="KW-1185">Reference proteome</keyword>
<reference evidence="1" key="2">
    <citation type="submission" date="2022-05" db="EMBL/GenBank/DDBJ databases">
        <authorList>
            <person name="Proctor A.L."/>
            <person name="Phillips G.J."/>
            <person name="Wannemuehler M.J."/>
        </authorList>
    </citation>
    <scope>NUCLEOTIDE SEQUENCE</scope>
    <source>
        <strain evidence="1">ASF457</strain>
    </source>
</reference>
<dbReference type="EMBL" id="CP097562">
    <property type="protein sequence ID" value="USF24726.1"/>
    <property type="molecule type" value="Genomic_DNA"/>
</dbReference>
<dbReference type="AlphaFoldDB" id="V2RJF3"/>
<evidence type="ECO:0000313" key="2">
    <source>
        <dbReference type="Proteomes" id="UP000017429"/>
    </source>
</evidence>
<gene>
    <name evidence="1" type="ORF">N508_001815</name>
</gene>
<dbReference type="KEGG" id="msch:N508_001815"/>
<proteinExistence type="predicted"/>
<organism evidence="1 2">
    <name type="scientific">Mucispirillum schaedleri ASF457</name>
    <dbReference type="NCBI Taxonomy" id="1379858"/>
    <lineage>
        <taxon>Bacteria</taxon>
        <taxon>Pseudomonadati</taxon>
        <taxon>Deferribacterota</taxon>
        <taxon>Deferribacteres</taxon>
        <taxon>Deferribacterales</taxon>
        <taxon>Mucispirillaceae</taxon>
        <taxon>Mucispirillum</taxon>
    </lineage>
</organism>
<protein>
    <submittedName>
        <fullName evidence="1">Uncharacterized protein</fullName>
    </submittedName>
</protein>
<name>V2RJF3_9BACT</name>
<evidence type="ECO:0000313" key="1">
    <source>
        <dbReference type="EMBL" id="USF24726.1"/>
    </source>
</evidence>
<reference evidence="1" key="1">
    <citation type="journal article" date="2014" name="Genome Announc.">
        <title>Draft genome sequences of the altered schaedler flora, a defined bacterial community from gnotobiotic mice.</title>
        <authorList>
            <person name="Wannemuehler M.J."/>
            <person name="Overstreet A.M."/>
            <person name="Ward D.V."/>
            <person name="Phillips G.J."/>
        </authorList>
    </citation>
    <scope>NUCLEOTIDE SEQUENCE</scope>
    <source>
        <strain evidence="1">ASF457</strain>
    </source>
</reference>
<sequence length="72" mass="7937">MSIMGCIMKTYSDLIQLLQAKGFTAEEAESFVKIEKNMKGASGADNSAECGDDVYAFYESRSMLEIDPAKAW</sequence>
<reference evidence="1" key="3">
    <citation type="submission" date="2022-06" db="EMBL/GenBank/DDBJ databases">
        <title>Resources to Facilitate Use of the Altered Schaedler Flora (ASF) Mouse Model to Study Microbiome Function.</title>
        <authorList>
            <person name="Proctor A."/>
            <person name="Parvinroo S."/>
            <person name="Richie T."/>
            <person name="Jia X."/>
            <person name="Lee S.T.M."/>
            <person name="Karp P.D."/>
            <person name="Paley S."/>
            <person name="Kostic A.D."/>
            <person name="Pierre J.F."/>
            <person name="Wannemuehler M.J."/>
            <person name="Phillips G.J."/>
        </authorList>
    </citation>
    <scope>NUCLEOTIDE SEQUENCE</scope>
    <source>
        <strain evidence="1">ASF457</strain>
    </source>
</reference>
<dbReference type="Proteomes" id="UP000017429">
    <property type="component" value="Chromosome"/>
</dbReference>